<comment type="caution">
    <text evidence="2">The sequence shown here is derived from an EMBL/GenBank/DDBJ whole genome shotgun (WGS) entry which is preliminary data.</text>
</comment>
<evidence type="ECO:0000313" key="3">
    <source>
        <dbReference type="Proteomes" id="UP001605036"/>
    </source>
</evidence>
<keyword evidence="3" id="KW-1185">Reference proteome</keyword>
<evidence type="ECO:0000256" key="1">
    <source>
        <dbReference type="SAM" id="MobiDB-lite"/>
    </source>
</evidence>
<dbReference type="Proteomes" id="UP001605036">
    <property type="component" value="Unassembled WGS sequence"/>
</dbReference>
<evidence type="ECO:0000313" key="2">
    <source>
        <dbReference type="EMBL" id="KAL2629275.1"/>
    </source>
</evidence>
<feature type="compositionally biased region" description="Basic and acidic residues" evidence="1">
    <location>
        <begin position="23"/>
        <end position="33"/>
    </location>
</feature>
<reference evidence="2 3" key="1">
    <citation type="submission" date="2024-09" db="EMBL/GenBank/DDBJ databases">
        <title>Chromosome-scale assembly of Riccia fluitans.</title>
        <authorList>
            <person name="Paukszto L."/>
            <person name="Sawicki J."/>
            <person name="Karawczyk K."/>
            <person name="Piernik-Szablinska J."/>
            <person name="Szczecinska M."/>
            <person name="Mazdziarz M."/>
        </authorList>
    </citation>
    <scope>NUCLEOTIDE SEQUENCE [LARGE SCALE GENOMIC DNA]</scope>
    <source>
        <strain evidence="2">Rf_01</strain>
        <tissue evidence="2">Aerial parts of the thallus</tissue>
    </source>
</reference>
<dbReference type="EMBL" id="JBHFFA010000004">
    <property type="protein sequence ID" value="KAL2629275.1"/>
    <property type="molecule type" value="Genomic_DNA"/>
</dbReference>
<name>A0ABD1YFG5_9MARC</name>
<dbReference type="AlphaFoldDB" id="A0ABD1YFG5"/>
<feature type="region of interest" description="Disordered" evidence="1">
    <location>
        <begin position="1"/>
        <end position="50"/>
    </location>
</feature>
<protein>
    <submittedName>
        <fullName evidence="2">Uncharacterized protein</fullName>
    </submittedName>
</protein>
<accession>A0ABD1YFG5</accession>
<proteinExistence type="predicted"/>
<sequence>MAAETSAKAPDEEDELVPDENDPNTKVEPELRRSKQRRSSPLTLTDKPRVKKKMKITKMGLIDLSDEEPQEAKQEEETVFAKGTSQALETDNIENFKRSITFDEVVVVTILRILDKSRAQVEEEVGKRMFLAGHLSKENWIEEKQKLRMEAQKKLCKPKAMQME</sequence>
<gene>
    <name evidence="2" type="ORF">R1flu_013961</name>
</gene>
<organism evidence="2 3">
    <name type="scientific">Riccia fluitans</name>
    <dbReference type="NCBI Taxonomy" id="41844"/>
    <lineage>
        <taxon>Eukaryota</taxon>
        <taxon>Viridiplantae</taxon>
        <taxon>Streptophyta</taxon>
        <taxon>Embryophyta</taxon>
        <taxon>Marchantiophyta</taxon>
        <taxon>Marchantiopsida</taxon>
        <taxon>Marchantiidae</taxon>
        <taxon>Marchantiales</taxon>
        <taxon>Ricciaceae</taxon>
        <taxon>Riccia</taxon>
    </lineage>
</organism>
<feature type="compositionally biased region" description="Acidic residues" evidence="1">
    <location>
        <begin position="11"/>
        <end position="22"/>
    </location>
</feature>